<dbReference type="InterPro" id="IPR023457">
    <property type="entry name" value="Met-tRNA_synth_2"/>
</dbReference>
<dbReference type="EMBL" id="JZXN01000017">
    <property type="protein sequence ID" value="KKB26691.1"/>
    <property type="molecule type" value="Genomic_DNA"/>
</dbReference>
<dbReference type="InterPro" id="IPR014758">
    <property type="entry name" value="Met-tRNA_synth"/>
</dbReference>
<reference evidence="12 13" key="1">
    <citation type="submission" date="2015-03" db="EMBL/GenBank/DDBJ databases">
        <title>Genome sequence of Mycoplasma meleagridis strain ATCC 25294.</title>
        <authorList>
            <person name="Yacoub E."/>
            <person name="Blanchard A."/>
            <person name="Sirand-Pugnet P."/>
            <person name="Mardassi B.B.A."/>
        </authorList>
    </citation>
    <scope>NUCLEOTIDE SEQUENCE [LARGE SCALE GENOMIC DNA]</scope>
    <source>
        <strain evidence="12 13">ATCC 25294</strain>
    </source>
</reference>
<dbReference type="CDD" id="cd00814">
    <property type="entry name" value="MetRS_core"/>
    <property type="match status" value="1"/>
</dbReference>
<evidence type="ECO:0000256" key="10">
    <source>
        <dbReference type="RuleBase" id="RU363039"/>
    </source>
</evidence>
<dbReference type="FunFam" id="2.170.220.10:FF:000002">
    <property type="entry name" value="Methionine--tRNA ligase"/>
    <property type="match status" value="1"/>
</dbReference>
<dbReference type="EC" id="6.1.1.10" evidence="2"/>
<keyword evidence="4 10" id="KW-0436">Ligase</keyword>
<keyword evidence="8 10" id="KW-0030">Aminoacyl-tRNA synthetase</keyword>
<dbReference type="GO" id="GO:0006431">
    <property type="term" value="P:methionyl-tRNA aminoacylation"/>
    <property type="evidence" value="ECO:0007669"/>
    <property type="project" value="InterPro"/>
</dbReference>
<dbReference type="AlphaFoldDB" id="A0A0F5H047"/>
<evidence type="ECO:0000256" key="9">
    <source>
        <dbReference type="ARBA" id="ARBA00030904"/>
    </source>
</evidence>
<evidence type="ECO:0000313" key="13">
    <source>
        <dbReference type="Proteomes" id="UP000033750"/>
    </source>
</evidence>
<dbReference type="STRING" id="29561.MM26B8_05010"/>
<evidence type="ECO:0000256" key="3">
    <source>
        <dbReference type="ARBA" id="ARBA00018753"/>
    </source>
</evidence>
<comment type="similarity">
    <text evidence="10">Belongs to the class-I aminoacyl-tRNA synthetase family.</text>
</comment>
<evidence type="ECO:0000256" key="8">
    <source>
        <dbReference type="ARBA" id="ARBA00023146"/>
    </source>
</evidence>
<dbReference type="InterPro" id="IPR009080">
    <property type="entry name" value="tRNAsynth_Ia_anticodon-bd"/>
</dbReference>
<comment type="caution">
    <text evidence="12">The sequence shown here is derived from an EMBL/GenBank/DDBJ whole genome shotgun (WGS) entry which is preliminary data.</text>
</comment>
<dbReference type="Gene3D" id="1.10.730.10">
    <property type="entry name" value="Isoleucyl-tRNA Synthetase, Domain 1"/>
    <property type="match status" value="1"/>
</dbReference>
<keyword evidence="13" id="KW-1185">Reference proteome</keyword>
<dbReference type="SUPFAM" id="SSF52374">
    <property type="entry name" value="Nucleotidylyl transferase"/>
    <property type="match status" value="1"/>
</dbReference>
<dbReference type="SUPFAM" id="SSF47323">
    <property type="entry name" value="Anticodon-binding domain of a subclass of class I aminoacyl-tRNA synthetases"/>
    <property type="match status" value="1"/>
</dbReference>
<organism evidence="12 13">
    <name type="scientific">Mycoplasmopsis meleagridis ATCC 25294</name>
    <dbReference type="NCBI Taxonomy" id="1264554"/>
    <lineage>
        <taxon>Bacteria</taxon>
        <taxon>Bacillati</taxon>
        <taxon>Mycoplasmatota</taxon>
        <taxon>Mycoplasmoidales</taxon>
        <taxon>Metamycoplasmataceae</taxon>
        <taxon>Mycoplasmopsis</taxon>
    </lineage>
</organism>
<keyword evidence="5 10" id="KW-0547">Nucleotide-binding</keyword>
<dbReference type="NCBIfam" id="TIGR00398">
    <property type="entry name" value="metG"/>
    <property type="match status" value="1"/>
</dbReference>
<evidence type="ECO:0000256" key="6">
    <source>
        <dbReference type="ARBA" id="ARBA00022840"/>
    </source>
</evidence>
<dbReference type="InterPro" id="IPR033911">
    <property type="entry name" value="MetRS_core"/>
</dbReference>
<dbReference type="InterPro" id="IPR041872">
    <property type="entry name" value="Anticodon_Met"/>
</dbReference>
<dbReference type="InterPro" id="IPR014729">
    <property type="entry name" value="Rossmann-like_a/b/a_fold"/>
</dbReference>
<dbReference type="Proteomes" id="UP000033750">
    <property type="component" value="Unassembled WGS sequence"/>
</dbReference>
<evidence type="ECO:0000259" key="11">
    <source>
        <dbReference type="Pfam" id="PF09334"/>
    </source>
</evidence>
<evidence type="ECO:0000256" key="7">
    <source>
        <dbReference type="ARBA" id="ARBA00022917"/>
    </source>
</evidence>
<dbReference type="RefSeq" id="WP_046097033.1">
    <property type="nucleotide sequence ID" value="NZ_JZXN01000017.1"/>
</dbReference>
<dbReference type="OrthoDB" id="9810191at2"/>
<name>A0A0F5H047_9BACT</name>
<feature type="domain" description="Methionyl/Leucyl tRNA synthetase" evidence="11">
    <location>
        <begin position="8"/>
        <end position="373"/>
    </location>
</feature>
<evidence type="ECO:0000256" key="5">
    <source>
        <dbReference type="ARBA" id="ARBA00022741"/>
    </source>
</evidence>
<dbReference type="GO" id="GO:0004825">
    <property type="term" value="F:methionine-tRNA ligase activity"/>
    <property type="evidence" value="ECO:0007669"/>
    <property type="project" value="UniProtKB-EC"/>
</dbReference>
<dbReference type="Pfam" id="PF09334">
    <property type="entry name" value="tRNA-synt_1g"/>
    <property type="match status" value="1"/>
</dbReference>
<keyword evidence="6 10" id="KW-0067">ATP-binding</keyword>
<proteinExistence type="inferred from homology"/>
<dbReference type="Gene3D" id="2.170.220.10">
    <property type="match status" value="1"/>
</dbReference>
<dbReference type="PANTHER" id="PTHR43326">
    <property type="entry name" value="METHIONYL-TRNA SYNTHETASE"/>
    <property type="match status" value="1"/>
</dbReference>
<gene>
    <name evidence="12" type="primary">metS</name>
    <name evidence="12" type="ORF">MMELEA_00730</name>
</gene>
<dbReference type="Gene3D" id="3.40.50.620">
    <property type="entry name" value="HUPs"/>
    <property type="match status" value="1"/>
</dbReference>
<comment type="function">
    <text evidence="1">Is required not only for elongation of protein synthesis but also for the initiation of all mRNA translation through initiator tRNA(fMet) aminoacylation.</text>
</comment>
<protein>
    <recommendedName>
        <fullName evidence="3">Methionine--tRNA ligase</fullName>
        <ecNumber evidence="2">6.1.1.10</ecNumber>
    </recommendedName>
    <alternativeName>
        <fullName evidence="9">Methionyl-tRNA synthetase</fullName>
    </alternativeName>
</protein>
<dbReference type="PATRIC" id="fig|1264554.4.peg.104"/>
<accession>A0A0F5H047</accession>
<evidence type="ECO:0000256" key="1">
    <source>
        <dbReference type="ARBA" id="ARBA00003314"/>
    </source>
</evidence>
<dbReference type="CDD" id="cd07957">
    <property type="entry name" value="Anticodon_Ia_Met"/>
    <property type="match status" value="1"/>
</dbReference>
<keyword evidence="7 10" id="KW-0648">Protein biosynthesis</keyword>
<dbReference type="PRINTS" id="PR01041">
    <property type="entry name" value="TRNASYNTHMET"/>
</dbReference>
<sequence length="515" mass="60690">MKTKPTFFITTPIYYASGNLHIGHLYCTIMTWIIKNYKKSQGYDVKFLTGSDEHGQKIANKAKINNLNPKEFVDKLINSYKEMWKDWNIDFDYFSRTTNPFHEETIKDIFSFFLNKKLIYKGKYEGLYSVEDEEYLTKNQAIEKNNEYFHPSSGHKLIKMSEESYFFSISKMQKWWEEYIKNHPSFLLPNKTVNELINNFVSHGLEDLSVTRNNVPWAIPIREDNEHTIYVWLDALFNYITALGYNINDENSSDYLKYWKNGDEIVHVLGKEIARFHFIYWPIFIHSIGIKQPTHIISHGLLRDKDGRKMSKSLNNVIAPEELLNNYHDEMIKYYFASQIIFGEDGNFSEEHLKNTINSDLVNNFGNLISRTLKMINNNFSNGLFYKQASDQIDKNIEEEILNFDKKYSLLMNEFKIDKGLKEAINLSDKLNKYIDLTQPWKLTNNLEKLEQILIRLLNGIYTVSYALQICLPKKMQEVASVLNIDSFEKNQLSNLNKFDGKKTADKYLLFNRIK</sequence>
<evidence type="ECO:0000313" key="12">
    <source>
        <dbReference type="EMBL" id="KKB26691.1"/>
    </source>
</evidence>
<dbReference type="PANTHER" id="PTHR43326:SF1">
    <property type="entry name" value="METHIONINE--TRNA LIGASE, MITOCHONDRIAL"/>
    <property type="match status" value="1"/>
</dbReference>
<dbReference type="GO" id="GO:0005524">
    <property type="term" value="F:ATP binding"/>
    <property type="evidence" value="ECO:0007669"/>
    <property type="project" value="UniProtKB-KW"/>
</dbReference>
<evidence type="ECO:0000256" key="4">
    <source>
        <dbReference type="ARBA" id="ARBA00022598"/>
    </source>
</evidence>
<dbReference type="InterPro" id="IPR015413">
    <property type="entry name" value="Methionyl/Leucyl_tRNA_Synth"/>
</dbReference>
<evidence type="ECO:0000256" key="2">
    <source>
        <dbReference type="ARBA" id="ARBA00012838"/>
    </source>
</evidence>